<dbReference type="EMBL" id="ACFU01000001">
    <property type="protein sequence ID" value="EEF15274.1"/>
    <property type="molecule type" value="Genomic_DNA"/>
</dbReference>
<dbReference type="AlphaFoldDB" id="B9CXU1"/>
<gene>
    <name evidence="1" type="ORF">CAMRE0001_0130</name>
</gene>
<proteinExistence type="predicted"/>
<evidence type="ECO:0000313" key="2">
    <source>
        <dbReference type="Proteomes" id="UP000003082"/>
    </source>
</evidence>
<comment type="caution">
    <text evidence="1">The sequence shown here is derived from an EMBL/GenBank/DDBJ whole genome shotgun (WGS) entry which is preliminary data.</text>
</comment>
<dbReference type="Proteomes" id="UP000003082">
    <property type="component" value="Unassembled WGS sequence"/>
</dbReference>
<organism evidence="1 2">
    <name type="scientific">Campylobacter rectus RM3267</name>
    <dbReference type="NCBI Taxonomy" id="553218"/>
    <lineage>
        <taxon>Bacteria</taxon>
        <taxon>Pseudomonadati</taxon>
        <taxon>Campylobacterota</taxon>
        <taxon>Epsilonproteobacteria</taxon>
        <taxon>Campylobacterales</taxon>
        <taxon>Campylobacteraceae</taxon>
        <taxon>Campylobacter</taxon>
    </lineage>
</organism>
<protein>
    <submittedName>
        <fullName evidence="1">Uncharacterized protein</fullName>
    </submittedName>
</protein>
<evidence type="ECO:0000313" key="1">
    <source>
        <dbReference type="EMBL" id="EEF15274.1"/>
    </source>
</evidence>
<name>B9CXU1_CAMRE</name>
<keyword evidence="2" id="KW-1185">Reference proteome</keyword>
<sequence length="37" mass="4225">MKFSQVFTAASNLSVHKDFSVIKVQVSSQIRQICRQI</sequence>
<reference evidence="1 2" key="1">
    <citation type="submission" date="2008-08" db="EMBL/GenBank/DDBJ databases">
        <authorList>
            <person name="Madupu R."/>
            <person name="Durkin A.S."/>
            <person name="Torralba M."/>
            <person name="Methe B."/>
            <person name="Sutton G.G."/>
            <person name="Strausberg R.L."/>
            <person name="Nelson K.E."/>
        </authorList>
    </citation>
    <scope>NUCLEOTIDE SEQUENCE [LARGE SCALE GENOMIC DNA]</scope>
    <source>
        <strain evidence="1 2">RM3267</strain>
    </source>
</reference>
<accession>B9CXU1</accession>